<feature type="transmembrane region" description="Helical" evidence="3">
    <location>
        <begin position="88"/>
        <end position="111"/>
    </location>
</feature>
<feature type="region of interest" description="Disordered" evidence="2">
    <location>
        <begin position="133"/>
        <end position="173"/>
    </location>
</feature>
<name>A0ABV9EQE1_9ACTN</name>
<evidence type="ECO:0000313" key="4">
    <source>
        <dbReference type="EMBL" id="MFC4590585.1"/>
    </source>
</evidence>
<feature type="compositionally biased region" description="Pro residues" evidence="2">
    <location>
        <begin position="156"/>
        <end position="171"/>
    </location>
</feature>
<gene>
    <name evidence="4" type="ORF">ACFO8L_31130</name>
</gene>
<dbReference type="RefSeq" id="WP_262846510.1">
    <property type="nucleotide sequence ID" value="NZ_JANZYP010000047.1"/>
</dbReference>
<reference evidence="5" key="1">
    <citation type="journal article" date="2019" name="Int. J. Syst. Evol. Microbiol.">
        <title>The Global Catalogue of Microorganisms (GCM) 10K type strain sequencing project: providing services to taxonomists for standard genome sequencing and annotation.</title>
        <authorList>
            <consortium name="The Broad Institute Genomics Platform"/>
            <consortium name="The Broad Institute Genome Sequencing Center for Infectious Disease"/>
            <person name="Wu L."/>
            <person name="Ma J."/>
        </authorList>
    </citation>
    <scope>NUCLEOTIDE SEQUENCE [LARGE SCALE GENOMIC DNA]</scope>
    <source>
        <strain evidence="5">CCUG 49560</strain>
    </source>
</reference>
<evidence type="ECO:0000256" key="2">
    <source>
        <dbReference type="SAM" id="MobiDB-lite"/>
    </source>
</evidence>
<dbReference type="Proteomes" id="UP001595891">
    <property type="component" value="Unassembled WGS sequence"/>
</dbReference>
<evidence type="ECO:0000313" key="5">
    <source>
        <dbReference type="Proteomes" id="UP001595891"/>
    </source>
</evidence>
<organism evidence="4 5">
    <name type="scientific">Sphaerisporangium corydalis</name>
    <dbReference type="NCBI Taxonomy" id="1441875"/>
    <lineage>
        <taxon>Bacteria</taxon>
        <taxon>Bacillati</taxon>
        <taxon>Actinomycetota</taxon>
        <taxon>Actinomycetes</taxon>
        <taxon>Streptosporangiales</taxon>
        <taxon>Streptosporangiaceae</taxon>
        <taxon>Sphaerisporangium</taxon>
    </lineage>
</organism>
<evidence type="ECO:0000256" key="1">
    <source>
        <dbReference type="ARBA" id="ARBA00022801"/>
    </source>
</evidence>
<keyword evidence="1" id="KW-0378">Hydrolase</keyword>
<keyword evidence="3" id="KW-0812">Transmembrane</keyword>
<dbReference type="InterPro" id="IPR023365">
    <property type="entry name" value="Sortase_dom-sf"/>
</dbReference>
<dbReference type="Pfam" id="PF04203">
    <property type="entry name" value="Sortase"/>
    <property type="match status" value="1"/>
</dbReference>
<feature type="region of interest" description="Disordered" evidence="2">
    <location>
        <begin position="1"/>
        <end position="46"/>
    </location>
</feature>
<feature type="compositionally biased region" description="Basic and acidic residues" evidence="2">
    <location>
        <begin position="1"/>
        <end position="10"/>
    </location>
</feature>
<dbReference type="SUPFAM" id="SSF63817">
    <property type="entry name" value="Sortase"/>
    <property type="match status" value="1"/>
</dbReference>
<protein>
    <submittedName>
        <fullName evidence="4">Class F sortase</fullName>
    </submittedName>
</protein>
<accession>A0ABV9EQE1</accession>
<keyword evidence="3" id="KW-0472">Membrane</keyword>
<evidence type="ECO:0000256" key="3">
    <source>
        <dbReference type="SAM" id="Phobius"/>
    </source>
</evidence>
<dbReference type="EMBL" id="JBHSFN010000024">
    <property type="protein sequence ID" value="MFC4590585.1"/>
    <property type="molecule type" value="Genomic_DNA"/>
</dbReference>
<dbReference type="NCBIfam" id="NF033748">
    <property type="entry name" value="class_F_sortase"/>
    <property type="match status" value="1"/>
</dbReference>
<dbReference type="CDD" id="cd05829">
    <property type="entry name" value="Sortase_F"/>
    <property type="match status" value="1"/>
</dbReference>
<keyword evidence="5" id="KW-1185">Reference proteome</keyword>
<proteinExistence type="predicted"/>
<comment type="caution">
    <text evidence="4">The sequence shown here is derived from an EMBL/GenBank/DDBJ whole genome shotgun (WGS) entry which is preliminary data.</text>
</comment>
<sequence length="328" mass="34941">MTTPPEHEPPEGYEDQVPEGYEHPPEGYEYQPSDGHEGYPQPVHGQPYMPQVIYQYPAHAGSYAGHPGPDGQWHGAEQKADRGQIMRAVLILAAVAGVVTVVVGLLFMAGAPEEYGLTDARTPLKLQAQPPANQAFAPSVGPGGPGQPLTQADPTAPAPVPTLPPAPPMQPSTPKRLVIKKLGINAPIMSVGTDKSGAIQTPPGNNPNLVGWYRYGPTAGQAGPAVMLGHKDTTTRAAVFERLHELQNGDTVEVTRMDGTVAVFTVGGIEQADKKTFPTNRVYGNADAAELRLITCGGTYNRLTGHYVDNVIVYARMTSTRKGSSTRR</sequence>
<dbReference type="InterPro" id="IPR042001">
    <property type="entry name" value="Sortase_F"/>
</dbReference>
<dbReference type="Gene3D" id="2.40.260.10">
    <property type="entry name" value="Sortase"/>
    <property type="match status" value="1"/>
</dbReference>
<keyword evidence="3" id="KW-1133">Transmembrane helix</keyword>
<dbReference type="InterPro" id="IPR005754">
    <property type="entry name" value="Sortase"/>
</dbReference>